<accession>A0A8G1UGY0</accession>
<evidence type="ECO:0000256" key="2">
    <source>
        <dbReference type="ARBA" id="ARBA00022603"/>
    </source>
</evidence>
<evidence type="ECO:0000313" key="6">
    <source>
        <dbReference type="EMBL" id="RPE34095.1"/>
    </source>
</evidence>
<name>A0A3N4RTM3_9ACTN</name>
<dbReference type="PANTHER" id="PTHR44942:SF4">
    <property type="entry name" value="METHYLTRANSFERASE TYPE 11 DOMAIN-CONTAINING PROTEIN"/>
    <property type="match status" value="1"/>
</dbReference>
<keyword evidence="2 6" id="KW-0489">Methyltransferase</keyword>
<evidence type="ECO:0000313" key="7">
    <source>
        <dbReference type="Proteomes" id="UP000266906"/>
    </source>
</evidence>
<dbReference type="EMBL" id="RKQG01000001">
    <property type="protein sequence ID" value="RPE34095.1"/>
    <property type="molecule type" value="Genomic_DNA"/>
</dbReference>
<proteinExistence type="inferred from homology"/>
<comment type="caution">
    <text evidence="6">The sequence shown here is derived from an EMBL/GenBank/DDBJ whole genome shotgun (WGS) entry which is preliminary data.</text>
</comment>
<keyword evidence="3 5" id="KW-0808">Transferase</keyword>
<organism evidence="6 7">
    <name type="scientific">Kitasatospora cineracea</name>
    <dbReference type="NCBI Taxonomy" id="88074"/>
    <lineage>
        <taxon>Bacteria</taxon>
        <taxon>Bacillati</taxon>
        <taxon>Actinomycetota</taxon>
        <taxon>Actinomycetes</taxon>
        <taxon>Kitasatosporales</taxon>
        <taxon>Streptomycetaceae</taxon>
        <taxon>Kitasatospora</taxon>
    </lineage>
</organism>
<dbReference type="AlphaFoldDB" id="A0A3N4RTM3"/>
<dbReference type="CDD" id="cd02440">
    <property type="entry name" value="AdoMet_MTases"/>
    <property type="match status" value="1"/>
</dbReference>
<dbReference type="Gene3D" id="3.40.50.150">
    <property type="entry name" value="Vaccinia Virus protein VP39"/>
    <property type="match status" value="1"/>
</dbReference>
<dbReference type="EMBL" id="RJVJ01000001">
    <property type="protein sequence ID" value="ROR43752.1"/>
    <property type="molecule type" value="Genomic_DNA"/>
</dbReference>
<dbReference type="PANTHER" id="PTHR44942">
    <property type="entry name" value="METHYLTRANSF_11 DOMAIN-CONTAINING PROTEIN"/>
    <property type="match status" value="1"/>
</dbReference>
<protein>
    <submittedName>
        <fullName evidence="6">Methyltransferase family protein</fullName>
    </submittedName>
</protein>
<dbReference type="InterPro" id="IPR051052">
    <property type="entry name" value="Diverse_substrate_MTase"/>
</dbReference>
<dbReference type="InterPro" id="IPR013216">
    <property type="entry name" value="Methyltransf_11"/>
</dbReference>
<gene>
    <name evidence="6" type="ORF">EDD38_2405</name>
    <name evidence="5" type="ORF">EDD39_1921</name>
</gene>
<evidence type="ECO:0000256" key="1">
    <source>
        <dbReference type="ARBA" id="ARBA00008361"/>
    </source>
</evidence>
<dbReference type="Proteomes" id="UP000266906">
    <property type="component" value="Unassembled WGS sequence"/>
</dbReference>
<evidence type="ECO:0000313" key="5">
    <source>
        <dbReference type="EMBL" id="ROR43752.1"/>
    </source>
</evidence>
<dbReference type="GO" id="GO:0008757">
    <property type="term" value="F:S-adenosylmethionine-dependent methyltransferase activity"/>
    <property type="evidence" value="ECO:0007669"/>
    <property type="project" value="InterPro"/>
</dbReference>
<dbReference type="GO" id="GO:0032259">
    <property type="term" value="P:methylation"/>
    <property type="evidence" value="ECO:0007669"/>
    <property type="project" value="UniProtKB-KW"/>
</dbReference>
<dbReference type="InterPro" id="IPR029063">
    <property type="entry name" value="SAM-dependent_MTases_sf"/>
</dbReference>
<dbReference type="Pfam" id="PF08241">
    <property type="entry name" value="Methyltransf_11"/>
    <property type="match status" value="1"/>
</dbReference>
<sequence length="260" mass="28301">MTEQGNPLVYDAKAHANSFGPVAAQYQAARPSYPDELFDELERLAGRPLAGADVLDVGAGTGIATRLLAGRGARVVAVEPSPGMAAVLREVSPQIPVVKAAGDELPFHDASVDLVTYAQAFHWTEPERSIPEAVRVLRPGGALAVWWNVKDYRVPWLAAQQERLTAALPSTYHHNGGVNARPEKLTASGLEVRSARLRWERRVPVDQVIDDLTSRSYFAVLEPEQRAPVLAAERAALLADFPDGEVTEPYLLDVYVLPKP</sequence>
<dbReference type="Proteomes" id="UP000267408">
    <property type="component" value="Unassembled WGS sequence"/>
</dbReference>
<keyword evidence="7" id="KW-1185">Reference proteome</keyword>
<evidence type="ECO:0000259" key="4">
    <source>
        <dbReference type="Pfam" id="PF08241"/>
    </source>
</evidence>
<dbReference type="RefSeq" id="WP_162871572.1">
    <property type="nucleotide sequence ID" value="NZ_JBEYIY010000022.1"/>
</dbReference>
<accession>A0A3N4RTM3</accession>
<reference evidence="7 8" key="1">
    <citation type="submission" date="2018-11" db="EMBL/GenBank/DDBJ databases">
        <title>Sequencing the genomes of 1000 actinobacteria strains.</title>
        <authorList>
            <person name="Klenk H.-P."/>
        </authorList>
    </citation>
    <scope>NUCLEOTIDE SEQUENCE [LARGE SCALE GENOMIC DNA]</scope>
    <source>
        <strain evidence="5 8">DSM 44780</strain>
        <strain evidence="6 7">DSM 44781</strain>
    </source>
</reference>
<comment type="similarity">
    <text evidence="1">Belongs to the methyltransferase superfamily.</text>
</comment>
<evidence type="ECO:0000313" key="8">
    <source>
        <dbReference type="Proteomes" id="UP000267408"/>
    </source>
</evidence>
<dbReference type="SUPFAM" id="SSF53335">
    <property type="entry name" value="S-adenosyl-L-methionine-dependent methyltransferases"/>
    <property type="match status" value="1"/>
</dbReference>
<evidence type="ECO:0000256" key="3">
    <source>
        <dbReference type="ARBA" id="ARBA00022679"/>
    </source>
</evidence>
<feature type="domain" description="Methyltransferase type 11" evidence="4">
    <location>
        <begin position="55"/>
        <end position="144"/>
    </location>
</feature>